<feature type="transmembrane region" description="Helical" evidence="5">
    <location>
        <begin position="321"/>
        <end position="340"/>
    </location>
</feature>
<feature type="transmembrane region" description="Helical" evidence="5">
    <location>
        <begin position="113"/>
        <end position="134"/>
    </location>
</feature>
<feature type="transmembrane region" description="Helical" evidence="5">
    <location>
        <begin position="459"/>
        <end position="479"/>
    </location>
</feature>
<evidence type="ECO:0000259" key="7">
    <source>
        <dbReference type="Pfam" id="PF12537"/>
    </source>
</evidence>
<dbReference type="InterPro" id="IPR015672">
    <property type="entry name" value="GPHR/GTG"/>
</dbReference>
<dbReference type="InterPro" id="IPR022535">
    <property type="entry name" value="Golgi_pH-regulator_cons_dom"/>
</dbReference>
<comment type="subcellular location">
    <subcellularLocation>
        <location evidence="1">Membrane</location>
        <topology evidence="1">Multi-pass membrane protein</topology>
    </subcellularLocation>
</comment>
<dbReference type="PANTHER" id="PTHR15948">
    <property type="entry name" value="G-PROTEIN COUPLED RECEPTOR 89-RELATED"/>
    <property type="match status" value="1"/>
</dbReference>
<dbReference type="EMBL" id="MU806386">
    <property type="protein sequence ID" value="KAJ3835710.1"/>
    <property type="molecule type" value="Genomic_DNA"/>
</dbReference>
<evidence type="ECO:0000313" key="8">
    <source>
        <dbReference type="EMBL" id="KAJ3835710.1"/>
    </source>
</evidence>
<name>A0AA38UBH7_9AGAR</name>
<keyword evidence="9" id="KW-1185">Reference proteome</keyword>
<evidence type="ECO:0000256" key="3">
    <source>
        <dbReference type="ARBA" id="ARBA00022989"/>
    </source>
</evidence>
<feature type="transmembrane region" description="Helical" evidence="5">
    <location>
        <begin position="188"/>
        <end position="212"/>
    </location>
</feature>
<evidence type="ECO:0000259" key="6">
    <source>
        <dbReference type="Pfam" id="PF12430"/>
    </source>
</evidence>
<feature type="domain" description="Abscisic acid G-protein coupled receptor-like" evidence="6">
    <location>
        <begin position="319"/>
        <end position="546"/>
    </location>
</feature>
<sequence>MSILIESVVLILFRAALFLFCRTYVLNRLYSDLQNISTPSDDHDEIELDGLPVHNKSDNANTASNPSASLHSKVSRTVFSGSFSESCILFVLLMCQGVRLFDPETRLLHWKFSLFNLLLTILVLDPLILSILITTSSQKTTRNLPYTRILLSFIPVTLSLFAISRIPLPQVLRNDPNIDLITSSLARLLVVGTIILGLLSGFGAVSSSWAYLPSCISSSSTRGDGVPSDRDVEQAQRALERVTDDLRIRKRQVEAKLNATSSSDGGAPVGAGASWYSRIVPNLRGNDDEAELRGLEMLHTQMELNVSDLKRRKQDEEFRQTVWGHLYAVVKLVIAVYWIARIAWTIIKVLIYQNLFAPSSSTSTNYPDLISKLLADFAAFIQQHSSADDHNHDLVTEPDRLQTPADLGETQEKIKVIARQVSLLFVGLVILTSIRMVLRGVSRILSRMTRLKLRRNLGASVMLMLLAQLMGIYLLSTIVQLRTSFPPPEEFSPSGSTPASDVSNIVTAETTNLFVTIPPFEVFGSLFDGAFLFAATLSIVVRWMGNKIGAEWDS</sequence>
<accession>A0AA38UBH7</accession>
<feature type="transmembrane region" description="Helical" evidence="5">
    <location>
        <begin position="6"/>
        <end position="25"/>
    </location>
</feature>
<feature type="transmembrane region" description="Helical" evidence="5">
    <location>
        <begin position="417"/>
        <end position="438"/>
    </location>
</feature>
<evidence type="ECO:0000256" key="1">
    <source>
        <dbReference type="ARBA" id="ARBA00004141"/>
    </source>
</evidence>
<keyword evidence="3 5" id="KW-1133">Transmembrane helix</keyword>
<organism evidence="8 9">
    <name type="scientific">Lentinula raphanica</name>
    <dbReference type="NCBI Taxonomy" id="153919"/>
    <lineage>
        <taxon>Eukaryota</taxon>
        <taxon>Fungi</taxon>
        <taxon>Dikarya</taxon>
        <taxon>Basidiomycota</taxon>
        <taxon>Agaricomycotina</taxon>
        <taxon>Agaricomycetes</taxon>
        <taxon>Agaricomycetidae</taxon>
        <taxon>Agaricales</taxon>
        <taxon>Marasmiineae</taxon>
        <taxon>Omphalotaceae</taxon>
        <taxon>Lentinula</taxon>
    </lineage>
</organism>
<dbReference type="PANTHER" id="PTHR15948:SF0">
    <property type="entry name" value="GOLGI PH REGULATOR A-RELATED"/>
    <property type="match status" value="1"/>
</dbReference>
<dbReference type="Pfam" id="PF12430">
    <property type="entry name" value="ABA_GPCR"/>
    <property type="match status" value="1"/>
</dbReference>
<keyword evidence="4 5" id="KW-0472">Membrane</keyword>
<dbReference type="Pfam" id="PF12537">
    <property type="entry name" value="GPHR_N"/>
    <property type="match status" value="1"/>
</dbReference>
<evidence type="ECO:0000256" key="5">
    <source>
        <dbReference type="SAM" id="Phobius"/>
    </source>
</evidence>
<feature type="transmembrane region" description="Helical" evidence="5">
    <location>
        <begin position="78"/>
        <end position="101"/>
    </location>
</feature>
<dbReference type="GO" id="GO:0016020">
    <property type="term" value="C:membrane"/>
    <property type="evidence" value="ECO:0007669"/>
    <property type="project" value="UniProtKB-SubCell"/>
</dbReference>
<dbReference type="AlphaFoldDB" id="A0AA38UBH7"/>
<gene>
    <name evidence="8" type="ORF">F5878DRAFT_627206</name>
</gene>
<keyword evidence="2 5" id="KW-0812">Transmembrane</keyword>
<protein>
    <submittedName>
        <fullName evidence="8">G protein-coupled receptor 89</fullName>
    </submittedName>
</protein>
<feature type="domain" description="Golgi pH regulator conserved" evidence="7">
    <location>
        <begin position="180"/>
        <end position="252"/>
    </location>
</feature>
<proteinExistence type="predicted"/>
<evidence type="ECO:0000256" key="4">
    <source>
        <dbReference type="ARBA" id="ARBA00023136"/>
    </source>
</evidence>
<dbReference type="Proteomes" id="UP001163846">
    <property type="component" value="Unassembled WGS sequence"/>
</dbReference>
<dbReference type="InterPro" id="IPR025969">
    <property type="entry name" value="ABA_GPCR_dom"/>
</dbReference>
<comment type="caution">
    <text evidence="8">The sequence shown here is derived from an EMBL/GenBank/DDBJ whole genome shotgun (WGS) entry which is preliminary data.</text>
</comment>
<feature type="transmembrane region" description="Helical" evidence="5">
    <location>
        <begin position="522"/>
        <end position="541"/>
    </location>
</feature>
<reference evidence="8" key="1">
    <citation type="submission" date="2022-08" db="EMBL/GenBank/DDBJ databases">
        <authorList>
            <consortium name="DOE Joint Genome Institute"/>
            <person name="Min B."/>
            <person name="Riley R."/>
            <person name="Sierra-Patev S."/>
            <person name="Naranjo-Ortiz M."/>
            <person name="Looney B."/>
            <person name="Konkel Z."/>
            <person name="Slot J.C."/>
            <person name="Sakamoto Y."/>
            <person name="Steenwyk J.L."/>
            <person name="Rokas A."/>
            <person name="Carro J."/>
            <person name="Camarero S."/>
            <person name="Ferreira P."/>
            <person name="Molpeceres G."/>
            <person name="Ruiz-Duenas F.J."/>
            <person name="Serrano A."/>
            <person name="Henrissat B."/>
            <person name="Drula E."/>
            <person name="Hughes K.W."/>
            <person name="Mata J.L."/>
            <person name="Ishikawa N.K."/>
            <person name="Vargas-Isla R."/>
            <person name="Ushijima S."/>
            <person name="Smith C.A."/>
            <person name="Ahrendt S."/>
            <person name="Andreopoulos W."/>
            <person name="He G."/>
            <person name="Labutti K."/>
            <person name="Lipzen A."/>
            <person name="Ng V."/>
            <person name="Sandor L."/>
            <person name="Barry K."/>
            <person name="Martinez A.T."/>
            <person name="Xiao Y."/>
            <person name="Gibbons J.G."/>
            <person name="Terashima K."/>
            <person name="Hibbett D.S."/>
            <person name="Grigoriev I.V."/>
        </authorList>
    </citation>
    <scope>NUCLEOTIDE SEQUENCE</scope>
    <source>
        <strain evidence="8">TFB9207</strain>
    </source>
</reference>
<evidence type="ECO:0000256" key="2">
    <source>
        <dbReference type="ARBA" id="ARBA00022692"/>
    </source>
</evidence>
<keyword evidence="8" id="KW-0675">Receptor</keyword>
<evidence type="ECO:0000313" key="9">
    <source>
        <dbReference type="Proteomes" id="UP001163846"/>
    </source>
</evidence>
<feature type="transmembrane region" description="Helical" evidence="5">
    <location>
        <begin position="146"/>
        <end position="168"/>
    </location>
</feature>